<dbReference type="OrthoDB" id="4146344at2"/>
<reference evidence="2 3" key="1">
    <citation type="submission" date="2006-08" db="EMBL/GenBank/DDBJ databases">
        <title>Complete sequence of Maricaulis maris MCS10.</title>
        <authorList>
            <consortium name="US DOE Joint Genome Institute"/>
            <person name="Copeland A."/>
            <person name="Lucas S."/>
            <person name="Lapidus A."/>
            <person name="Barry K."/>
            <person name="Detter J.C."/>
            <person name="Glavina del Rio T."/>
            <person name="Hammon N."/>
            <person name="Israni S."/>
            <person name="Dalin E."/>
            <person name="Tice H."/>
            <person name="Pitluck S."/>
            <person name="Saunders E."/>
            <person name="Brettin T."/>
            <person name="Bruce D."/>
            <person name="Han C."/>
            <person name="Tapia R."/>
            <person name="Gilna P."/>
            <person name="Schmutz J."/>
            <person name="Larimer F."/>
            <person name="Land M."/>
            <person name="Hauser L."/>
            <person name="Kyrpides N."/>
            <person name="Mikhailova N."/>
            <person name="Viollier P."/>
            <person name="Stephens C."/>
            <person name="Richardson P."/>
        </authorList>
    </citation>
    <scope>NUCLEOTIDE SEQUENCE [LARGE SCALE GENOMIC DNA]</scope>
    <source>
        <strain evidence="2 3">MCS10</strain>
    </source>
</reference>
<dbReference type="KEGG" id="mmr:Mmar10_2031"/>
<name>Q0AN14_MARMM</name>
<dbReference type="RefSeq" id="WP_011643968.1">
    <property type="nucleotide sequence ID" value="NC_008347.1"/>
</dbReference>
<dbReference type="Pfam" id="PF09836">
    <property type="entry name" value="DUF2063"/>
    <property type="match status" value="1"/>
</dbReference>
<dbReference type="Gene3D" id="1.10.150.690">
    <property type="entry name" value="DUF2063"/>
    <property type="match status" value="1"/>
</dbReference>
<protein>
    <recommendedName>
        <fullName evidence="1">Putative DNA-binding domain-containing protein</fullName>
    </recommendedName>
</protein>
<accession>Q0AN14</accession>
<sequence>MRTDSFFDDFAAALRGGDAQIVLPHLASAASASRIAVYRNTVVRGAIDALRAAYPAVERLVGADFFSPMAKAYWATHPPREPSLSLYGAGFADFIRSYAPASSLPWLADVARHDRAWLEAHHAKEHAILGAAAAAAHDPESLAILAPGLHPSVRLLMSGWPACEIWRRNRFESEPASLMAVPGASFAIIWRRRGEVCHCALDAAGYAFLLALGDGHMIGEAANTVLAAHENFDPGAAFAAALSDGILKGTTP</sequence>
<dbReference type="AlphaFoldDB" id="Q0AN14"/>
<gene>
    <name evidence="2" type="ordered locus">Mmar10_2031</name>
</gene>
<dbReference type="EMBL" id="CP000449">
    <property type="protein sequence ID" value="ABI66323.1"/>
    <property type="molecule type" value="Genomic_DNA"/>
</dbReference>
<evidence type="ECO:0000259" key="1">
    <source>
        <dbReference type="Pfam" id="PF09836"/>
    </source>
</evidence>
<evidence type="ECO:0000313" key="3">
    <source>
        <dbReference type="Proteomes" id="UP000001964"/>
    </source>
</evidence>
<dbReference type="InterPro" id="IPR018640">
    <property type="entry name" value="DUF2063"/>
</dbReference>
<dbReference type="STRING" id="394221.Mmar10_2031"/>
<dbReference type="HOGENOM" id="CLU_086594_0_1_5"/>
<feature type="domain" description="Putative DNA-binding" evidence="1">
    <location>
        <begin position="7"/>
        <end position="95"/>
    </location>
</feature>
<keyword evidence="3" id="KW-1185">Reference proteome</keyword>
<proteinExistence type="predicted"/>
<dbReference type="eggNOG" id="COG3219">
    <property type="taxonomic scope" value="Bacteria"/>
</dbReference>
<organism evidence="2 3">
    <name type="scientific">Maricaulis maris (strain MCS10)</name>
    <name type="common">Caulobacter maris</name>
    <dbReference type="NCBI Taxonomy" id="394221"/>
    <lineage>
        <taxon>Bacteria</taxon>
        <taxon>Pseudomonadati</taxon>
        <taxon>Pseudomonadota</taxon>
        <taxon>Alphaproteobacteria</taxon>
        <taxon>Maricaulales</taxon>
        <taxon>Maricaulaceae</taxon>
        <taxon>Maricaulis</taxon>
    </lineage>
</organism>
<evidence type="ECO:0000313" key="2">
    <source>
        <dbReference type="EMBL" id="ABI66323.1"/>
    </source>
</evidence>
<dbReference type="InterPro" id="IPR044922">
    <property type="entry name" value="DUF2063_N_sf"/>
</dbReference>
<dbReference type="Proteomes" id="UP000001964">
    <property type="component" value="Chromosome"/>
</dbReference>